<dbReference type="PANTHER" id="PTHR33463">
    <property type="entry name" value="NB-ARC DOMAIN-CONTAINING PROTEIN-RELATED"/>
    <property type="match status" value="1"/>
</dbReference>
<dbReference type="InterPro" id="IPR057135">
    <property type="entry name" value="At4g27190-like_LRR"/>
</dbReference>
<evidence type="ECO:0000256" key="3">
    <source>
        <dbReference type="ARBA" id="ARBA00022737"/>
    </source>
</evidence>
<dbReference type="AlphaFoldDB" id="A0AAN9R1W7"/>
<keyword evidence="4" id="KW-0547">Nucleotide-binding</keyword>
<evidence type="ECO:0000256" key="6">
    <source>
        <dbReference type="ARBA" id="ARBA00023015"/>
    </source>
</evidence>
<dbReference type="GO" id="GO:0005634">
    <property type="term" value="C:nucleus"/>
    <property type="evidence" value="ECO:0007669"/>
    <property type="project" value="UniProtKB-SubCell"/>
</dbReference>
<feature type="domain" description="BHLH" evidence="10">
    <location>
        <begin position="17"/>
        <end position="69"/>
    </location>
</feature>
<dbReference type="Pfam" id="PF23247">
    <property type="entry name" value="LRR_RPS2"/>
    <property type="match status" value="1"/>
</dbReference>
<dbReference type="InterPro" id="IPR032675">
    <property type="entry name" value="LRR_dom_sf"/>
</dbReference>
<dbReference type="InterPro" id="IPR036638">
    <property type="entry name" value="HLH_DNA-bd_sf"/>
</dbReference>
<dbReference type="Gene3D" id="4.10.280.10">
    <property type="entry name" value="Helix-loop-helix DNA-binding domain"/>
    <property type="match status" value="1"/>
</dbReference>
<dbReference type="InterPro" id="IPR027417">
    <property type="entry name" value="P-loop_NTPase"/>
</dbReference>
<dbReference type="SUPFAM" id="SSF52540">
    <property type="entry name" value="P-loop containing nucleoside triphosphate hydrolases"/>
    <property type="match status" value="1"/>
</dbReference>
<dbReference type="GO" id="GO:0006952">
    <property type="term" value="P:defense response"/>
    <property type="evidence" value="ECO:0007669"/>
    <property type="project" value="UniProtKB-KW"/>
</dbReference>
<dbReference type="InterPro" id="IPR003591">
    <property type="entry name" value="Leu-rich_rpt_typical-subtyp"/>
</dbReference>
<evidence type="ECO:0000256" key="1">
    <source>
        <dbReference type="ARBA" id="ARBA00004123"/>
    </source>
</evidence>
<keyword evidence="12" id="KW-1185">Reference proteome</keyword>
<keyword evidence="8" id="KW-0539">Nucleus</keyword>
<evidence type="ECO:0000256" key="9">
    <source>
        <dbReference type="SAM" id="Coils"/>
    </source>
</evidence>
<protein>
    <recommendedName>
        <fullName evidence="10">BHLH domain-containing protein</fullName>
    </recommendedName>
</protein>
<keyword evidence="5" id="KW-0611">Plant defense</keyword>
<dbReference type="SMART" id="SM00353">
    <property type="entry name" value="HLH"/>
    <property type="match status" value="1"/>
</dbReference>
<dbReference type="EMBL" id="JAYMYQ010000001">
    <property type="protein sequence ID" value="KAK7359135.1"/>
    <property type="molecule type" value="Genomic_DNA"/>
</dbReference>
<keyword evidence="6" id="KW-0805">Transcription regulation</keyword>
<evidence type="ECO:0000256" key="7">
    <source>
        <dbReference type="ARBA" id="ARBA00023163"/>
    </source>
</evidence>
<evidence type="ECO:0000313" key="12">
    <source>
        <dbReference type="Proteomes" id="UP001367508"/>
    </source>
</evidence>
<comment type="subcellular location">
    <subcellularLocation>
        <location evidence="1">Nucleus</location>
    </subcellularLocation>
</comment>
<dbReference type="SUPFAM" id="SSF52058">
    <property type="entry name" value="L domain-like"/>
    <property type="match status" value="1"/>
</dbReference>
<feature type="coiled-coil region" evidence="9">
    <location>
        <begin position="59"/>
        <end position="86"/>
    </location>
</feature>
<keyword evidence="3" id="KW-0677">Repeat</keyword>
<accession>A0AAN9R1W7</accession>
<dbReference type="SMART" id="SM00369">
    <property type="entry name" value="LRR_TYP"/>
    <property type="match status" value="2"/>
</dbReference>
<dbReference type="InterPro" id="IPR042197">
    <property type="entry name" value="Apaf_helical"/>
</dbReference>
<keyword evidence="9" id="KW-0175">Coiled coil</keyword>
<gene>
    <name evidence="11" type="ORF">VNO77_01082</name>
</gene>
<reference evidence="11 12" key="1">
    <citation type="submission" date="2024-01" db="EMBL/GenBank/DDBJ databases">
        <title>The genomes of 5 underutilized Papilionoideae crops provide insights into root nodulation and disease resistanc.</title>
        <authorList>
            <person name="Jiang F."/>
        </authorList>
    </citation>
    <scope>NUCLEOTIDE SEQUENCE [LARGE SCALE GENOMIC DNA]</scope>
    <source>
        <strain evidence="11">LVBAO_FW01</strain>
        <tissue evidence="11">Leaves</tissue>
    </source>
</reference>
<dbReference type="InterPro" id="IPR011598">
    <property type="entry name" value="bHLH_dom"/>
</dbReference>
<dbReference type="Gene3D" id="1.10.8.430">
    <property type="entry name" value="Helical domain of apoptotic protease-activating factors"/>
    <property type="match status" value="1"/>
</dbReference>
<keyword evidence="2" id="KW-0433">Leucine-rich repeat</keyword>
<dbReference type="PROSITE" id="PS50888">
    <property type="entry name" value="BHLH"/>
    <property type="match status" value="1"/>
</dbReference>
<comment type="caution">
    <text evidence="11">The sequence shown here is derived from an EMBL/GenBank/DDBJ whole genome shotgun (WGS) entry which is preliminary data.</text>
</comment>
<dbReference type="InterPro" id="IPR050905">
    <property type="entry name" value="Plant_NBS-LRR"/>
</dbReference>
<dbReference type="Proteomes" id="UP001367508">
    <property type="component" value="Unassembled WGS sequence"/>
</dbReference>
<evidence type="ECO:0000256" key="2">
    <source>
        <dbReference type="ARBA" id="ARBA00022614"/>
    </source>
</evidence>
<dbReference type="InterPro" id="IPR055414">
    <property type="entry name" value="LRR_R13L4/SHOC2-like"/>
</dbReference>
<dbReference type="Gene3D" id="3.80.10.10">
    <property type="entry name" value="Ribonuclease Inhibitor"/>
    <property type="match status" value="2"/>
</dbReference>
<dbReference type="PANTHER" id="PTHR33463:SF179">
    <property type="entry name" value="NB-ARC DOMAIN-CONTAINING PROTEIN"/>
    <property type="match status" value="1"/>
</dbReference>
<evidence type="ECO:0000256" key="4">
    <source>
        <dbReference type="ARBA" id="ARBA00022741"/>
    </source>
</evidence>
<organism evidence="11 12">
    <name type="scientific">Canavalia gladiata</name>
    <name type="common">Sword bean</name>
    <name type="synonym">Dolichos gladiatus</name>
    <dbReference type="NCBI Taxonomy" id="3824"/>
    <lineage>
        <taxon>Eukaryota</taxon>
        <taxon>Viridiplantae</taxon>
        <taxon>Streptophyta</taxon>
        <taxon>Embryophyta</taxon>
        <taxon>Tracheophyta</taxon>
        <taxon>Spermatophyta</taxon>
        <taxon>Magnoliopsida</taxon>
        <taxon>eudicotyledons</taxon>
        <taxon>Gunneridae</taxon>
        <taxon>Pentapetalae</taxon>
        <taxon>rosids</taxon>
        <taxon>fabids</taxon>
        <taxon>Fabales</taxon>
        <taxon>Fabaceae</taxon>
        <taxon>Papilionoideae</taxon>
        <taxon>50 kb inversion clade</taxon>
        <taxon>NPAAA clade</taxon>
        <taxon>indigoferoid/millettioid clade</taxon>
        <taxon>Phaseoleae</taxon>
        <taxon>Canavalia</taxon>
    </lineage>
</organism>
<dbReference type="Pfam" id="PF00010">
    <property type="entry name" value="HLH"/>
    <property type="match status" value="1"/>
</dbReference>
<evidence type="ECO:0000313" key="11">
    <source>
        <dbReference type="EMBL" id="KAK7359135.1"/>
    </source>
</evidence>
<dbReference type="GO" id="GO:0046983">
    <property type="term" value="F:protein dimerization activity"/>
    <property type="evidence" value="ECO:0007669"/>
    <property type="project" value="InterPro"/>
</dbReference>
<dbReference type="Pfam" id="PF23598">
    <property type="entry name" value="LRR_14"/>
    <property type="match status" value="1"/>
</dbReference>
<dbReference type="SUPFAM" id="SSF47459">
    <property type="entry name" value="HLH, helix-loop-helix DNA-binding domain"/>
    <property type="match status" value="1"/>
</dbReference>
<evidence type="ECO:0000256" key="5">
    <source>
        <dbReference type="ARBA" id="ARBA00022821"/>
    </source>
</evidence>
<dbReference type="GO" id="GO:0043531">
    <property type="term" value="F:ADP binding"/>
    <property type="evidence" value="ECO:0007669"/>
    <property type="project" value="InterPro"/>
</dbReference>
<sequence>MAKEQQHIILSTSDNDEKKISRKVVEKQRRRQMSLLYESLRSSLPFELTKGKHSASDVIDDAVNYIQFLEQKVNDLQIKRKNKEMVNSSLFETGTEPDHSGAPVKCVNIRLNAVGMEIVICSGLEEDSSPLSELLEILPEEGCDVVSYNSSRFNGRIFHNIKSEVKDLISLDLARLQRKLDHAILSRRLDIQHMDPGVRKARDFSKTETGGASTLENELSIKEEPLSLMRIRDFISLLLSYPVKLEEKGILKVWINAFSEWRTQLLSADDHAVTDTPWHILTRKALTCVEGLVPAEIISQIERGKRSIFSYNNDVIPDAILDLSVDLAVEQLIQTLFSGDYYARNAHHVRLSTRNFVEKRSVVKKITAALEDKHSMFGTDKDFHRAMWIDASKYESDAEIQIQEEINTMMAGVLTEEDKVLHVKEEMGSNRILVILIDGNNDKKLNPQKVHFPTGIVVFITTESSEEEEKGNEFTITCTADLNIRTQDHLLPWQVLCYFAGSSMVHLSSTIQRIAVQIVEECHGHLLAIVLVAESLKNVEDVKQWKLALSKVKNMNHSYDYIYQESDPIGIRRVMVNAFINCVWEGMNSTQKLCLEHCLFVHKIKVGVPDETLMTDWVSNESADTQDSRGTKLKFTGEEAEYDMRELLDRSVLLRRENSYVYLPTETYDVIKLLHTWNPSIIKHGAFELTEAPYIGRLRGLIRIELMENKICELPQSPDCPKLQVLLLQGNIELIDIPDSFFDNMPLLRYLDLSKTSIRDLPPSISKLTELKKFYLRSCDLFVELPPIIGQLKKLQELDLDQTLITHLPKEVGELINLKRLILCFDQELGYGYEGNQISSSTIIPPGVISNLTQLNYVSINVDPEDERWNENLTNILSEIFELERLETVNIYVPKAELLELIPAQKSLNFRLVVGHHKQRFISRVTPQMEQKFKHYECSVKFVNGVNVPNGVRMNLRRFRALYLDRHMTMKSLNDFELKNLQRLGLCILAECNEMETIVDGSYLHDEPALPNLEYLIVFYMKNLRSICEGPKPSFLYLKSIALHTCPKLSTIFTLDSLKNFSLLEELIVEDCPKVTTLINHNSSEHERSVFLPRLRMIVLLYLPELVNIFNGLHIGPYIEKMGFYNCPKLKSLSKSELSSKSLRMIRGELRWWETLEWNVEEWGDADRPNFLDLFFSSIDEDADLMTQLAGITIKPN</sequence>
<name>A0AAN9R1W7_CANGL</name>
<evidence type="ECO:0000259" key="10">
    <source>
        <dbReference type="PROSITE" id="PS50888"/>
    </source>
</evidence>
<keyword evidence="7" id="KW-0804">Transcription</keyword>
<evidence type="ECO:0000256" key="8">
    <source>
        <dbReference type="ARBA" id="ARBA00023242"/>
    </source>
</evidence>
<proteinExistence type="predicted"/>
<dbReference type="GO" id="GO:0005524">
    <property type="term" value="F:ATP binding"/>
    <property type="evidence" value="ECO:0007669"/>
    <property type="project" value="UniProtKB-KW"/>
</dbReference>